<reference evidence="2 3" key="1">
    <citation type="journal article" date="2019" name="Int. J. Syst. Evol. Microbiol.">
        <title>The Global Catalogue of Microorganisms (GCM) 10K type strain sequencing project: providing services to taxonomists for standard genome sequencing and annotation.</title>
        <authorList>
            <consortium name="The Broad Institute Genomics Platform"/>
            <consortium name="The Broad Institute Genome Sequencing Center for Infectious Disease"/>
            <person name="Wu L."/>
            <person name="Ma J."/>
        </authorList>
    </citation>
    <scope>NUCLEOTIDE SEQUENCE [LARGE SCALE GENOMIC DNA]</scope>
    <source>
        <strain evidence="2 3">JCM 3325</strain>
    </source>
</reference>
<accession>A0ABN3IKA9</accession>
<sequence length="250" mass="28171">MGTSHKTRVRTEEGAKRVRAYLGGRLVADTTRPLLVWEIPYYPAYYIPVADVRAELVEEGPGKHSPSRGDATAYTVKVDGAQAEGAAVRYEESPVEELRDRVRFEWDAMDAWFEEDEEVFVHPRDPHTRVDVLASSRHVRVEVDGVTVAESGSPRLLFETGLPVRYYLPKPHVRMDLLESTDTVTRCPYKGDAVYWSIQANGTAHKDLAWSYPTPLPESEGVAGLVCFYNEKVDIFVDGVKQERPKSPFS</sequence>
<dbReference type="RefSeq" id="WP_344587516.1">
    <property type="nucleotide sequence ID" value="NZ_BAAARW010000004.1"/>
</dbReference>
<dbReference type="PANTHER" id="PTHR34310:SF9">
    <property type="entry name" value="BLR5716 PROTEIN"/>
    <property type="match status" value="1"/>
</dbReference>
<dbReference type="InterPro" id="IPR007361">
    <property type="entry name" value="DUF427"/>
</dbReference>
<protein>
    <submittedName>
        <fullName evidence="2">DUF427 domain-containing protein</fullName>
    </submittedName>
</protein>
<proteinExistence type="predicted"/>
<dbReference type="EMBL" id="BAAARW010000004">
    <property type="protein sequence ID" value="GAA2405873.1"/>
    <property type="molecule type" value="Genomic_DNA"/>
</dbReference>
<name>A0ABN3IKA9_9ACTN</name>
<organism evidence="2 3">
    <name type="scientific">Actinomadura vinacea</name>
    <dbReference type="NCBI Taxonomy" id="115336"/>
    <lineage>
        <taxon>Bacteria</taxon>
        <taxon>Bacillati</taxon>
        <taxon>Actinomycetota</taxon>
        <taxon>Actinomycetes</taxon>
        <taxon>Streptosporangiales</taxon>
        <taxon>Thermomonosporaceae</taxon>
        <taxon>Actinomadura</taxon>
    </lineage>
</organism>
<comment type="caution">
    <text evidence="2">The sequence shown here is derived from an EMBL/GenBank/DDBJ whole genome shotgun (WGS) entry which is preliminary data.</text>
</comment>
<evidence type="ECO:0000259" key="1">
    <source>
        <dbReference type="Pfam" id="PF04248"/>
    </source>
</evidence>
<feature type="domain" description="DUF427" evidence="1">
    <location>
        <begin position="18"/>
        <end position="105"/>
    </location>
</feature>
<gene>
    <name evidence="2" type="ORF">GCM10010191_12250</name>
</gene>
<dbReference type="PANTHER" id="PTHR34310">
    <property type="entry name" value="DUF427 DOMAIN PROTEIN (AFU_ORTHOLOGUE AFUA_3G02220)"/>
    <property type="match status" value="1"/>
</dbReference>
<evidence type="ECO:0000313" key="2">
    <source>
        <dbReference type="EMBL" id="GAA2405873.1"/>
    </source>
</evidence>
<evidence type="ECO:0000313" key="3">
    <source>
        <dbReference type="Proteomes" id="UP001501231"/>
    </source>
</evidence>
<keyword evidence="3" id="KW-1185">Reference proteome</keyword>
<dbReference type="Proteomes" id="UP001501231">
    <property type="component" value="Unassembled WGS sequence"/>
</dbReference>
<dbReference type="Gene3D" id="2.170.150.40">
    <property type="entry name" value="Domain of unknown function (DUF427)"/>
    <property type="match status" value="2"/>
</dbReference>
<feature type="domain" description="DUF427" evidence="1">
    <location>
        <begin position="139"/>
        <end position="231"/>
    </location>
</feature>
<dbReference type="Pfam" id="PF04248">
    <property type="entry name" value="NTP_transf_9"/>
    <property type="match status" value="2"/>
</dbReference>
<dbReference type="InterPro" id="IPR038694">
    <property type="entry name" value="DUF427_sf"/>
</dbReference>